<evidence type="ECO:0000256" key="3">
    <source>
        <dbReference type="ARBA" id="ARBA00022833"/>
    </source>
</evidence>
<dbReference type="PANTHER" id="PTHR12072:SF4">
    <property type="entry name" value="CWF19-LIKE PROTEIN 1"/>
    <property type="match status" value="1"/>
</dbReference>
<evidence type="ECO:0000256" key="2">
    <source>
        <dbReference type="ARBA" id="ARBA00022771"/>
    </source>
</evidence>
<evidence type="ECO:0000256" key="1">
    <source>
        <dbReference type="ARBA" id="ARBA00022723"/>
    </source>
</evidence>
<dbReference type="PROSITE" id="PS50158">
    <property type="entry name" value="ZF_CCHC"/>
    <property type="match status" value="1"/>
</dbReference>
<dbReference type="Pfam" id="PF04676">
    <property type="entry name" value="CwfJ_C_2"/>
    <property type="match status" value="1"/>
</dbReference>
<sequence>RTDNAPPVGYVCHRCQQPGHWKADCPKNADSQIDDALSKCWFCLANPDVDQNLMVAIGDEAYVAMAKGSLVVGGTPDAGFSAHKSPIPGGGHVLIVPIVHTDNLRKAREGQSEADQDLCAEIDRWIGAVTALFAEFGCIPLIFETARCLPHVHTAVQVVPLPKSKAESVCSALEKLCAAENLTLKSTYPEAQHDGYFTVTDPCTGSNLFLHIPRRSKDFNLQIGRKLAASILDTPDREDWKQCVVSEDTEARERDKFIAAFAKHDFTR</sequence>
<evidence type="ECO:0000259" key="5">
    <source>
        <dbReference type="PROSITE" id="PS50158"/>
    </source>
</evidence>
<protein>
    <recommendedName>
        <fullName evidence="5">CCHC-type domain-containing protein</fullName>
    </recommendedName>
</protein>
<keyword evidence="3" id="KW-0862">Zinc</keyword>
<dbReference type="GO" id="GO:0003676">
    <property type="term" value="F:nucleic acid binding"/>
    <property type="evidence" value="ECO:0007669"/>
    <property type="project" value="InterPro"/>
</dbReference>
<gene>
    <name evidence="6" type="ORF">IWW36_003496</name>
</gene>
<dbReference type="AlphaFoldDB" id="A0A9W8I6A9"/>
<evidence type="ECO:0000256" key="4">
    <source>
        <dbReference type="PROSITE-ProRule" id="PRU00047"/>
    </source>
</evidence>
<dbReference type="GO" id="GO:0071014">
    <property type="term" value="C:post-mRNA release spliceosomal complex"/>
    <property type="evidence" value="ECO:0007669"/>
    <property type="project" value="TreeGrafter"/>
</dbReference>
<dbReference type="InterPro" id="IPR040194">
    <property type="entry name" value="Cwf19-like"/>
</dbReference>
<feature type="domain" description="CCHC-type" evidence="5">
    <location>
        <begin position="12"/>
        <end position="27"/>
    </location>
</feature>
<dbReference type="Pfam" id="PF04677">
    <property type="entry name" value="CwfJ_C_1"/>
    <property type="match status" value="1"/>
</dbReference>
<keyword evidence="2 4" id="KW-0863">Zinc-finger</keyword>
<keyword evidence="1" id="KW-0479">Metal-binding</keyword>
<evidence type="ECO:0000313" key="6">
    <source>
        <dbReference type="EMBL" id="KAJ2848095.1"/>
    </source>
</evidence>
<comment type="caution">
    <text evidence="6">The sequence shown here is derived from an EMBL/GenBank/DDBJ whole genome shotgun (WGS) entry which is preliminary data.</text>
</comment>
<name>A0A9W8I6A9_9FUNG</name>
<dbReference type="PANTHER" id="PTHR12072">
    <property type="entry name" value="CWF19, CELL CYCLE CONTROL PROTEIN"/>
    <property type="match status" value="1"/>
</dbReference>
<dbReference type="OrthoDB" id="444325at2759"/>
<dbReference type="Gene3D" id="4.10.60.10">
    <property type="entry name" value="Zinc finger, CCHC-type"/>
    <property type="match status" value="1"/>
</dbReference>
<dbReference type="InterPro" id="IPR036875">
    <property type="entry name" value="Znf_CCHC_sf"/>
</dbReference>
<evidence type="ECO:0000313" key="7">
    <source>
        <dbReference type="Proteomes" id="UP001139887"/>
    </source>
</evidence>
<dbReference type="Pfam" id="PF13696">
    <property type="entry name" value="zf-CCHC_2"/>
    <property type="match status" value="1"/>
</dbReference>
<feature type="non-terminal residue" evidence="6">
    <location>
        <position position="1"/>
    </location>
</feature>
<dbReference type="GO" id="GO:0008270">
    <property type="term" value="F:zinc ion binding"/>
    <property type="evidence" value="ECO:0007669"/>
    <property type="project" value="UniProtKB-KW"/>
</dbReference>
<dbReference type="EMBL" id="JANBUW010000213">
    <property type="protein sequence ID" value="KAJ2848095.1"/>
    <property type="molecule type" value="Genomic_DNA"/>
</dbReference>
<dbReference type="GO" id="GO:0000398">
    <property type="term" value="P:mRNA splicing, via spliceosome"/>
    <property type="evidence" value="ECO:0007669"/>
    <property type="project" value="TreeGrafter"/>
</dbReference>
<organism evidence="6 7">
    <name type="scientific">Coemansia brasiliensis</name>
    <dbReference type="NCBI Taxonomy" id="2650707"/>
    <lineage>
        <taxon>Eukaryota</taxon>
        <taxon>Fungi</taxon>
        <taxon>Fungi incertae sedis</taxon>
        <taxon>Zoopagomycota</taxon>
        <taxon>Kickxellomycotina</taxon>
        <taxon>Kickxellomycetes</taxon>
        <taxon>Kickxellales</taxon>
        <taxon>Kickxellaceae</taxon>
        <taxon>Coemansia</taxon>
    </lineage>
</organism>
<reference evidence="6" key="1">
    <citation type="submission" date="2022-07" db="EMBL/GenBank/DDBJ databases">
        <title>Phylogenomic reconstructions and comparative analyses of Kickxellomycotina fungi.</title>
        <authorList>
            <person name="Reynolds N.K."/>
            <person name="Stajich J.E."/>
            <person name="Barry K."/>
            <person name="Grigoriev I.V."/>
            <person name="Crous P."/>
            <person name="Smith M.E."/>
        </authorList>
    </citation>
    <scope>NUCLEOTIDE SEQUENCE</scope>
    <source>
        <strain evidence="6">NRRL 1566</strain>
    </source>
</reference>
<dbReference type="InterPro" id="IPR006768">
    <property type="entry name" value="Cwf19-like_C_dom-1"/>
</dbReference>
<dbReference type="SUPFAM" id="SSF57756">
    <property type="entry name" value="Retrovirus zinc finger-like domains"/>
    <property type="match status" value="1"/>
</dbReference>
<accession>A0A9W8I6A9</accession>
<dbReference type="InterPro" id="IPR001878">
    <property type="entry name" value="Znf_CCHC"/>
</dbReference>
<dbReference type="SMART" id="SM00343">
    <property type="entry name" value="ZnF_C2HC"/>
    <property type="match status" value="1"/>
</dbReference>
<proteinExistence type="predicted"/>
<dbReference type="InterPro" id="IPR006767">
    <property type="entry name" value="Cwf19-like_C_dom-2"/>
</dbReference>
<dbReference type="GO" id="GO:0061632">
    <property type="term" value="F:RNA lariat debranching enzyme activator activity"/>
    <property type="evidence" value="ECO:0007669"/>
    <property type="project" value="TreeGrafter"/>
</dbReference>
<dbReference type="Proteomes" id="UP001139887">
    <property type="component" value="Unassembled WGS sequence"/>
</dbReference>
<dbReference type="InterPro" id="IPR025829">
    <property type="entry name" value="Zn_knuckle_CX2CX3GHX4C"/>
</dbReference>
<keyword evidence="7" id="KW-1185">Reference proteome</keyword>